<protein>
    <submittedName>
        <fullName evidence="5">Transcriptional regulator, LacI family</fullName>
    </submittedName>
</protein>
<dbReference type="GO" id="GO:0000976">
    <property type="term" value="F:transcription cis-regulatory region binding"/>
    <property type="evidence" value="ECO:0007669"/>
    <property type="project" value="TreeGrafter"/>
</dbReference>
<dbReference type="CDD" id="cd06278">
    <property type="entry name" value="PBP1_LacI-like"/>
    <property type="match status" value="1"/>
</dbReference>
<evidence type="ECO:0000313" key="5">
    <source>
        <dbReference type="EMBL" id="SFB55954.1"/>
    </source>
</evidence>
<dbReference type="OrthoDB" id="2854648at2"/>
<dbReference type="CDD" id="cd01392">
    <property type="entry name" value="HTH_LacI"/>
    <property type="match status" value="1"/>
</dbReference>
<dbReference type="PROSITE" id="PS50932">
    <property type="entry name" value="HTH_LACI_2"/>
    <property type="match status" value="1"/>
</dbReference>
<keyword evidence="3" id="KW-0804">Transcription</keyword>
<evidence type="ECO:0000256" key="2">
    <source>
        <dbReference type="ARBA" id="ARBA00023125"/>
    </source>
</evidence>
<keyword evidence="2" id="KW-0238">DNA-binding</keyword>
<dbReference type="InterPro" id="IPR010982">
    <property type="entry name" value="Lambda_DNA-bd_dom_sf"/>
</dbReference>
<dbReference type="PANTHER" id="PTHR30146:SF109">
    <property type="entry name" value="HTH-TYPE TRANSCRIPTIONAL REGULATOR GALS"/>
    <property type="match status" value="1"/>
</dbReference>
<keyword evidence="6" id="KW-1185">Reference proteome</keyword>
<dbReference type="SUPFAM" id="SSF53822">
    <property type="entry name" value="Periplasmic binding protein-like I"/>
    <property type="match status" value="1"/>
</dbReference>
<dbReference type="RefSeq" id="WP_091676646.1">
    <property type="nucleotide sequence ID" value="NZ_FOKG01000019.1"/>
</dbReference>
<evidence type="ECO:0000256" key="3">
    <source>
        <dbReference type="ARBA" id="ARBA00023163"/>
    </source>
</evidence>
<dbReference type="STRING" id="490629.SAMN05216266_11978"/>
<reference evidence="6" key="1">
    <citation type="submission" date="2016-10" db="EMBL/GenBank/DDBJ databases">
        <authorList>
            <person name="Varghese N."/>
            <person name="Submissions S."/>
        </authorList>
    </citation>
    <scope>NUCLEOTIDE SEQUENCE [LARGE SCALE GENOMIC DNA]</scope>
    <source>
        <strain evidence="6">CGMCC 4.3568</strain>
    </source>
</reference>
<proteinExistence type="predicted"/>
<dbReference type="InterPro" id="IPR046335">
    <property type="entry name" value="LacI/GalR-like_sensor"/>
</dbReference>
<dbReference type="SUPFAM" id="SSF47413">
    <property type="entry name" value="lambda repressor-like DNA-binding domains"/>
    <property type="match status" value="1"/>
</dbReference>
<evidence type="ECO:0000313" key="6">
    <source>
        <dbReference type="Proteomes" id="UP000243799"/>
    </source>
</evidence>
<dbReference type="EMBL" id="FOKG01000019">
    <property type="protein sequence ID" value="SFB55954.1"/>
    <property type="molecule type" value="Genomic_DNA"/>
</dbReference>
<dbReference type="Gene3D" id="3.40.50.2300">
    <property type="match status" value="2"/>
</dbReference>
<keyword evidence="1" id="KW-0805">Transcription regulation</keyword>
<organism evidence="5 6">
    <name type="scientific">Amycolatopsis marina</name>
    <dbReference type="NCBI Taxonomy" id="490629"/>
    <lineage>
        <taxon>Bacteria</taxon>
        <taxon>Bacillati</taxon>
        <taxon>Actinomycetota</taxon>
        <taxon>Actinomycetes</taxon>
        <taxon>Pseudonocardiales</taxon>
        <taxon>Pseudonocardiaceae</taxon>
        <taxon>Amycolatopsis</taxon>
    </lineage>
</organism>
<dbReference type="InterPro" id="IPR000843">
    <property type="entry name" value="HTH_LacI"/>
</dbReference>
<dbReference type="PANTHER" id="PTHR30146">
    <property type="entry name" value="LACI-RELATED TRANSCRIPTIONAL REPRESSOR"/>
    <property type="match status" value="1"/>
</dbReference>
<name>A0A1I1BZV5_9PSEU</name>
<evidence type="ECO:0000259" key="4">
    <source>
        <dbReference type="PROSITE" id="PS50932"/>
    </source>
</evidence>
<dbReference type="Pfam" id="PF00356">
    <property type="entry name" value="LacI"/>
    <property type="match status" value="1"/>
</dbReference>
<feature type="domain" description="HTH lacI-type" evidence="4">
    <location>
        <begin position="3"/>
        <end position="57"/>
    </location>
</feature>
<dbReference type="Gene3D" id="1.10.260.40">
    <property type="entry name" value="lambda repressor-like DNA-binding domains"/>
    <property type="match status" value="1"/>
</dbReference>
<dbReference type="AlphaFoldDB" id="A0A1I1BZV5"/>
<dbReference type="InterPro" id="IPR028082">
    <property type="entry name" value="Peripla_BP_I"/>
</dbReference>
<evidence type="ECO:0000256" key="1">
    <source>
        <dbReference type="ARBA" id="ARBA00023015"/>
    </source>
</evidence>
<dbReference type="GO" id="GO:0003700">
    <property type="term" value="F:DNA-binding transcription factor activity"/>
    <property type="evidence" value="ECO:0007669"/>
    <property type="project" value="TreeGrafter"/>
</dbReference>
<sequence>MPITSNDVARLAGVSQPTVSRALRGDPRVSPATRDRVREAAAALGYVPSEAGRSLVTRSSKRVGIVVTDLTNPFYPHLIGPLHDELEKHGYRMLVFTERSDSQMASAQLLDGSIDGAVLLTSTIGSALPADLDRRGLPFVFLNREGGGAGGDAAAVDNALGGRIAAQHLVELGHRRIAGLFGPEDTTTGRDRELGFRLALADAGIGLPAALTRNGTFDFDTGYHGLTELMTVHPRPTALFCGNDVMAMGALNAALRQGIDVPGELSVVGFDNIPMSAWESFQLTTIGHDLGEMAASAARLLVERITEGSPRPPGQASRRIVLEPHLITRATTSAPPA</sequence>
<dbReference type="Proteomes" id="UP000243799">
    <property type="component" value="Unassembled WGS sequence"/>
</dbReference>
<gene>
    <name evidence="5" type="ORF">SAMN05216266_11978</name>
</gene>
<dbReference type="SMART" id="SM00354">
    <property type="entry name" value="HTH_LACI"/>
    <property type="match status" value="1"/>
</dbReference>
<dbReference type="Pfam" id="PF13377">
    <property type="entry name" value="Peripla_BP_3"/>
    <property type="match status" value="1"/>
</dbReference>
<accession>A0A1I1BZV5</accession>